<proteinExistence type="predicted"/>
<dbReference type="EMBL" id="JACXVP010000001">
    <property type="protein sequence ID" value="KAG5628849.1"/>
    <property type="molecule type" value="Genomic_DNA"/>
</dbReference>
<name>A0A9J6AWV2_SOLCO</name>
<dbReference type="AlphaFoldDB" id="A0A9J6AWV2"/>
<organism evidence="1 2">
    <name type="scientific">Solanum commersonii</name>
    <name type="common">Commerson's wild potato</name>
    <name type="synonym">Commerson's nightshade</name>
    <dbReference type="NCBI Taxonomy" id="4109"/>
    <lineage>
        <taxon>Eukaryota</taxon>
        <taxon>Viridiplantae</taxon>
        <taxon>Streptophyta</taxon>
        <taxon>Embryophyta</taxon>
        <taxon>Tracheophyta</taxon>
        <taxon>Spermatophyta</taxon>
        <taxon>Magnoliopsida</taxon>
        <taxon>eudicotyledons</taxon>
        <taxon>Gunneridae</taxon>
        <taxon>Pentapetalae</taxon>
        <taxon>asterids</taxon>
        <taxon>lamiids</taxon>
        <taxon>Solanales</taxon>
        <taxon>Solanaceae</taxon>
        <taxon>Solanoideae</taxon>
        <taxon>Solaneae</taxon>
        <taxon>Solanum</taxon>
    </lineage>
</organism>
<sequence>MECYDFFQLVCVPSLSNSGSNCLKQCHMNSDLIYYNETLWLCADATVLGACRLGGAIELGNELATESFWALCATLKHLCWHREVGKNNVRS</sequence>
<comment type="caution">
    <text evidence="1">The sequence shown here is derived from an EMBL/GenBank/DDBJ whole genome shotgun (WGS) entry which is preliminary data.</text>
</comment>
<evidence type="ECO:0000313" key="1">
    <source>
        <dbReference type="EMBL" id="KAG5628849.1"/>
    </source>
</evidence>
<keyword evidence="2" id="KW-1185">Reference proteome</keyword>
<evidence type="ECO:0000313" key="2">
    <source>
        <dbReference type="Proteomes" id="UP000824120"/>
    </source>
</evidence>
<accession>A0A9J6AWV2</accession>
<dbReference type="Proteomes" id="UP000824120">
    <property type="component" value="Chromosome 1"/>
</dbReference>
<protein>
    <submittedName>
        <fullName evidence="1">Uncharacterized protein</fullName>
    </submittedName>
</protein>
<reference evidence="1 2" key="1">
    <citation type="submission" date="2020-09" db="EMBL/GenBank/DDBJ databases">
        <title>De no assembly of potato wild relative species, Solanum commersonii.</title>
        <authorList>
            <person name="Cho K."/>
        </authorList>
    </citation>
    <scope>NUCLEOTIDE SEQUENCE [LARGE SCALE GENOMIC DNA]</scope>
    <source>
        <strain evidence="1">LZ3.2</strain>
        <tissue evidence="1">Leaf</tissue>
    </source>
</reference>
<gene>
    <name evidence="1" type="ORF">H5410_000566</name>
</gene>